<gene>
    <name evidence="13" type="ORF">HMN09_00248800</name>
</gene>
<evidence type="ECO:0000256" key="5">
    <source>
        <dbReference type="ARBA" id="ARBA00022617"/>
    </source>
</evidence>
<keyword evidence="9" id="KW-0560">Oxidoreductase</keyword>
<keyword evidence="10" id="KW-0408">Iron</keyword>
<evidence type="ECO:0000256" key="12">
    <source>
        <dbReference type="ARBA" id="ARBA00023136"/>
    </source>
</evidence>
<evidence type="ECO:0000313" key="13">
    <source>
        <dbReference type="EMBL" id="KAF7319124.1"/>
    </source>
</evidence>
<dbReference type="PRINTS" id="PR00385">
    <property type="entry name" value="P450"/>
</dbReference>
<keyword evidence="11" id="KW-0503">Monooxygenase</keyword>
<comment type="cofactor">
    <cofactor evidence="1">
        <name>heme</name>
        <dbReference type="ChEBI" id="CHEBI:30413"/>
    </cofactor>
</comment>
<evidence type="ECO:0000256" key="11">
    <source>
        <dbReference type="ARBA" id="ARBA00023033"/>
    </source>
</evidence>
<evidence type="ECO:0000256" key="7">
    <source>
        <dbReference type="ARBA" id="ARBA00022723"/>
    </source>
</evidence>
<keyword evidence="12" id="KW-0472">Membrane</keyword>
<sequence>MTEDPADILNDALEFLGGTKVVDDPIITYGPLQLTAAPKEGKALTLLADHLFSPGLFLAEKVERRIIQAPGCNVIELGAGTGLPSLLLSTLPVPPAVIVVTDYPDPAILGNLAKNVARTASICEVHCCGHEWGTDVASLLPFSQRADQKYDLVFLSDLLHFHDCHDVLIASLDALLAPDGCVHVAAGFYTKPHVCENFMRLAGERNLVFEEIIAEDEEREWLGNMSVGGLDKAALKMFARALFLIAALSVTKSFVSRALAIRRAIRGLSAPFGGIHLFSPFHISALILGPWFPRAPVLGAFGSKFAPYAKHGSTSVGAVTIHDASPIVWFSDAASIKHITTETSVFQKDVAAYEPLNFYGMNVIGTEGADWRRHRRVSKPAFTEAGNALVWKEAIRVANEWFTELHTRFEHNEHLRIDAGQEWMDITLHIIASAGFGHPADKGQTSAFRQALFAAIAHIRVKTATPTWLYVLSERIYVPLVGRIVRDTQAAYEELKVHILELVGTARAWVIEGKRTDSGSEAALLRNLVEANMDVPEDVDRNVGRNTLTESELLSNSFSFLLAGHETTAHTLAFAVGLLALYPTAQQKLFEETVALWPEGIPSPTALSPYKESFARLPYTLAVLHETLRLFPAIIRLGKFVCTDTAVPAYHFDLSSTGTAENVRQIRLPLPAGSQVMVDIRALHHNPIHWGADTEEFKPERFIDTESYRWPRDAYGFAFDMLPGGHRVKVMVSFIQSDTENGQLLRSWIDILDLDLVQGSSTTLFYWQCSMESEDEHWTNLSICGSLAVSSLYPFYNNLLNPDTHHALRNLQAPQSKCCMTLSSAQRSLLALTSEYIVVASLDSATHHVEFRIISTVDVRSVGGWRSGFDPSNAVDIAELPTLALVKFAPPGPGTWNPRFLSIHQLSVYRSPLDESVHRVWSSRLRYAGIISWPVETTRGTYACVGVENFNGPRAFMFFTLQASWMLPRCEHL</sequence>
<evidence type="ECO:0000313" key="14">
    <source>
        <dbReference type="Proteomes" id="UP000613580"/>
    </source>
</evidence>
<dbReference type="Gene3D" id="1.10.630.10">
    <property type="entry name" value="Cytochrome P450"/>
    <property type="match status" value="1"/>
</dbReference>
<evidence type="ECO:0000256" key="3">
    <source>
        <dbReference type="ARBA" id="ARBA00004721"/>
    </source>
</evidence>
<proteinExistence type="inferred from homology"/>
<evidence type="ECO:0000256" key="6">
    <source>
        <dbReference type="ARBA" id="ARBA00022692"/>
    </source>
</evidence>
<protein>
    <submittedName>
        <fullName evidence="13">F-box domain-containing protein</fullName>
    </submittedName>
</protein>
<dbReference type="InterPro" id="IPR019410">
    <property type="entry name" value="Methyltransf_16"/>
</dbReference>
<dbReference type="InterPro" id="IPR001128">
    <property type="entry name" value="Cyt_P450"/>
</dbReference>
<keyword evidence="6" id="KW-0812">Transmembrane</keyword>
<keyword evidence="8" id="KW-1133">Transmembrane helix</keyword>
<dbReference type="SUPFAM" id="SSF48264">
    <property type="entry name" value="Cytochrome P450"/>
    <property type="match status" value="1"/>
</dbReference>
<name>A0A8H6WHR9_MYCCL</name>
<dbReference type="Gene3D" id="3.40.50.150">
    <property type="entry name" value="Vaccinia Virus protein VP39"/>
    <property type="match status" value="1"/>
</dbReference>
<comment type="pathway">
    <text evidence="3">Secondary metabolite biosynthesis; terpenoid biosynthesis.</text>
</comment>
<evidence type="ECO:0000256" key="9">
    <source>
        <dbReference type="ARBA" id="ARBA00023002"/>
    </source>
</evidence>
<comment type="subcellular location">
    <subcellularLocation>
        <location evidence="2">Membrane</location>
    </subcellularLocation>
</comment>
<organism evidence="13 14">
    <name type="scientific">Mycena chlorophos</name>
    <name type="common">Agaric fungus</name>
    <name type="synonym">Agaricus chlorophos</name>
    <dbReference type="NCBI Taxonomy" id="658473"/>
    <lineage>
        <taxon>Eukaryota</taxon>
        <taxon>Fungi</taxon>
        <taxon>Dikarya</taxon>
        <taxon>Basidiomycota</taxon>
        <taxon>Agaricomycotina</taxon>
        <taxon>Agaricomycetes</taxon>
        <taxon>Agaricomycetidae</taxon>
        <taxon>Agaricales</taxon>
        <taxon>Marasmiineae</taxon>
        <taxon>Mycenaceae</taxon>
        <taxon>Mycena</taxon>
    </lineage>
</organism>
<accession>A0A8H6WHR9</accession>
<dbReference type="OrthoDB" id="46564at2759"/>
<dbReference type="GO" id="GO:0008757">
    <property type="term" value="F:S-adenosylmethionine-dependent methyltransferase activity"/>
    <property type="evidence" value="ECO:0007669"/>
    <property type="project" value="UniProtKB-ARBA"/>
</dbReference>
<dbReference type="InterPro" id="IPR050121">
    <property type="entry name" value="Cytochrome_P450_monoxygenase"/>
</dbReference>
<keyword evidence="14" id="KW-1185">Reference proteome</keyword>
<evidence type="ECO:0000256" key="4">
    <source>
        <dbReference type="ARBA" id="ARBA00010617"/>
    </source>
</evidence>
<dbReference type="InterPro" id="IPR029063">
    <property type="entry name" value="SAM-dependent_MTases_sf"/>
</dbReference>
<dbReference type="GO" id="GO:0020037">
    <property type="term" value="F:heme binding"/>
    <property type="evidence" value="ECO:0007669"/>
    <property type="project" value="InterPro"/>
</dbReference>
<dbReference type="InterPro" id="IPR036396">
    <property type="entry name" value="Cyt_P450_sf"/>
</dbReference>
<dbReference type="GO" id="GO:0016705">
    <property type="term" value="F:oxidoreductase activity, acting on paired donors, with incorporation or reduction of molecular oxygen"/>
    <property type="evidence" value="ECO:0007669"/>
    <property type="project" value="InterPro"/>
</dbReference>
<dbReference type="PANTHER" id="PTHR24305">
    <property type="entry name" value="CYTOCHROME P450"/>
    <property type="match status" value="1"/>
</dbReference>
<dbReference type="EMBL" id="JACAZE010000003">
    <property type="protein sequence ID" value="KAF7319124.1"/>
    <property type="molecule type" value="Genomic_DNA"/>
</dbReference>
<dbReference type="GO" id="GO:0004497">
    <property type="term" value="F:monooxygenase activity"/>
    <property type="evidence" value="ECO:0007669"/>
    <property type="project" value="UniProtKB-KW"/>
</dbReference>
<evidence type="ECO:0000256" key="10">
    <source>
        <dbReference type="ARBA" id="ARBA00023004"/>
    </source>
</evidence>
<reference evidence="13" key="1">
    <citation type="submission" date="2020-05" db="EMBL/GenBank/DDBJ databases">
        <title>Mycena genomes resolve the evolution of fungal bioluminescence.</title>
        <authorList>
            <person name="Tsai I.J."/>
        </authorList>
    </citation>
    <scope>NUCLEOTIDE SEQUENCE</scope>
    <source>
        <strain evidence="13">110903Hualien_Pintung</strain>
    </source>
</reference>
<dbReference type="SUPFAM" id="SSF53335">
    <property type="entry name" value="S-adenosyl-L-methionine-dependent methyltransferases"/>
    <property type="match status" value="1"/>
</dbReference>
<dbReference type="GO" id="GO:0016020">
    <property type="term" value="C:membrane"/>
    <property type="evidence" value="ECO:0007669"/>
    <property type="project" value="UniProtKB-SubCell"/>
</dbReference>
<dbReference type="PANTHER" id="PTHR24305:SF166">
    <property type="entry name" value="CYTOCHROME P450 12A4, MITOCHONDRIAL-RELATED"/>
    <property type="match status" value="1"/>
</dbReference>
<evidence type="ECO:0000256" key="1">
    <source>
        <dbReference type="ARBA" id="ARBA00001971"/>
    </source>
</evidence>
<evidence type="ECO:0000256" key="2">
    <source>
        <dbReference type="ARBA" id="ARBA00004370"/>
    </source>
</evidence>
<keyword evidence="5" id="KW-0349">Heme</keyword>
<keyword evidence="7" id="KW-0479">Metal-binding</keyword>
<comment type="caution">
    <text evidence="13">The sequence shown here is derived from an EMBL/GenBank/DDBJ whole genome shotgun (WGS) entry which is preliminary data.</text>
</comment>
<dbReference type="Pfam" id="PF00067">
    <property type="entry name" value="p450"/>
    <property type="match status" value="2"/>
</dbReference>
<dbReference type="GO" id="GO:0005506">
    <property type="term" value="F:iron ion binding"/>
    <property type="evidence" value="ECO:0007669"/>
    <property type="project" value="InterPro"/>
</dbReference>
<dbReference type="AlphaFoldDB" id="A0A8H6WHR9"/>
<dbReference type="Pfam" id="PF10294">
    <property type="entry name" value="Methyltransf_16"/>
    <property type="match status" value="1"/>
</dbReference>
<dbReference type="Proteomes" id="UP000613580">
    <property type="component" value="Unassembled WGS sequence"/>
</dbReference>
<comment type="similarity">
    <text evidence="4">Belongs to the cytochrome P450 family.</text>
</comment>
<evidence type="ECO:0000256" key="8">
    <source>
        <dbReference type="ARBA" id="ARBA00022989"/>
    </source>
</evidence>